<evidence type="ECO:0000313" key="3">
    <source>
        <dbReference type="Proteomes" id="UP000315496"/>
    </source>
</evidence>
<gene>
    <name evidence="2" type="ORF">GMRT_10159</name>
</gene>
<organism evidence="2 3">
    <name type="scientific">Giardia muris</name>
    <dbReference type="NCBI Taxonomy" id="5742"/>
    <lineage>
        <taxon>Eukaryota</taxon>
        <taxon>Metamonada</taxon>
        <taxon>Diplomonadida</taxon>
        <taxon>Hexamitidae</taxon>
        <taxon>Giardiinae</taxon>
        <taxon>Giardia</taxon>
    </lineage>
</organism>
<dbReference type="Proteomes" id="UP000315496">
    <property type="component" value="Chromosome 4"/>
</dbReference>
<proteinExistence type="predicted"/>
<accession>A0A4Z1SM67</accession>
<name>A0A4Z1SM67_GIAMU</name>
<dbReference type="EMBL" id="VDLU01000004">
    <property type="protein sequence ID" value="TNJ26772.1"/>
    <property type="molecule type" value="Genomic_DNA"/>
</dbReference>
<evidence type="ECO:0000313" key="2">
    <source>
        <dbReference type="EMBL" id="TNJ26772.1"/>
    </source>
</evidence>
<dbReference type="AlphaFoldDB" id="A0A4Z1SM67"/>
<feature type="region of interest" description="Disordered" evidence="1">
    <location>
        <begin position="451"/>
        <end position="471"/>
    </location>
</feature>
<sequence>MDSLMAALRQATDTPPTLETLQGLCLHARALPPACRVPEGVSEGIYALGSMVFAIQEESTILAAFLRLVALSCHCESLAGALLGFGGQPTTYGLTVEPVMDFDALDQEKKDGEQGFFDGFGFGREYSPPDRLIYLILGLVDYELYKHNPGLFMTAILALEGLSFYLQGKKRILFAGGLEVLTDVICELHEHEGCFDYRVFERLDGGDDLTLPLLETLSNLMTYRLCRVICTQENEKILVRSAERLQEPLFQALGTCRLDRHAYAITLCILPCLLEASTFYGGLKEREDLIEKLLRIGVSGEGSGAKPALLACLILTVDCRTRNPVVKIALHGEVGAEAAKAQALAEENFIKSASPSPGRKLGIEKAVMEPETEERCNLILKLLKGLLDTSLYIDLERAIQYAHLERDAFNTLFFTLHEAELSTIREIQDQSLPLLDGLLPDSDSPVHIGAPRSAPRLGPIGAGSATRSGAQSRLGALTTGRRGIAVRPGACKAPINLAKNVF</sequence>
<dbReference type="VEuPathDB" id="GiardiaDB:GMRT_10159"/>
<protein>
    <submittedName>
        <fullName evidence="2">Uncharacterized protein</fullName>
    </submittedName>
</protein>
<dbReference type="OrthoDB" id="10254294at2759"/>
<comment type="caution">
    <text evidence="2">The sequence shown here is derived from an EMBL/GenBank/DDBJ whole genome shotgun (WGS) entry which is preliminary data.</text>
</comment>
<keyword evidence="3" id="KW-1185">Reference proteome</keyword>
<reference evidence="2 3" key="1">
    <citation type="submission" date="2019-05" db="EMBL/GenBank/DDBJ databases">
        <title>The compact genome of Giardia muris reveals important steps in the evolution of intestinal protozoan parasites.</title>
        <authorList>
            <person name="Xu F."/>
            <person name="Jimenez-Gonzalez A."/>
            <person name="Einarsson E."/>
            <person name="Astvaldsson A."/>
            <person name="Peirasmaki D."/>
            <person name="Eckmann L."/>
            <person name="Andersson J.O."/>
            <person name="Svard S.G."/>
            <person name="Jerlstrom-Hultqvist J."/>
        </authorList>
    </citation>
    <scope>NUCLEOTIDE SEQUENCE [LARGE SCALE GENOMIC DNA]</scope>
    <source>
        <strain evidence="2 3">Roberts-Thomson</strain>
    </source>
</reference>
<evidence type="ECO:0000256" key="1">
    <source>
        <dbReference type="SAM" id="MobiDB-lite"/>
    </source>
</evidence>